<dbReference type="AlphaFoldDB" id="A0A291QRM4"/>
<dbReference type="Proteomes" id="UP000220133">
    <property type="component" value="Chromosome"/>
</dbReference>
<dbReference type="KEGG" id="cbae:COR50_05110"/>
<keyword evidence="4" id="KW-1185">Reference proteome</keyword>
<dbReference type="OrthoDB" id="1452822at2"/>
<evidence type="ECO:0000313" key="4">
    <source>
        <dbReference type="Proteomes" id="UP000220133"/>
    </source>
</evidence>
<proteinExistence type="predicted"/>
<dbReference type="InterPro" id="IPR032508">
    <property type="entry name" value="FecR_C"/>
</dbReference>
<dbReference type="InterPro" id="IPR012373">
    <property type="entry name" value="Ferrdict_sens_TM"/>
</dbReference>
<reference evidence="3 4" key="1">
    <citation type="submission" date="2017-10" db="EMBL/GenBank/DDBJ databases">
        <title>Paenichitinophaga pekingensis gen. nov., sp. nov., isolated from activated sludge.</title>
        <authorList>
            <person name="Jin D."/>
            <person name="Kong X."/>
            <person name="Deng Y."/>
            <person name="Bai Z."/>
        </authorList>
    </citation>
    <scope>NUCLEOTIDE SEQUENCE [LARGE SCALE GENOMIC DNA]</scope>
    <source>
        <strain evidence="3 4">13</strain>
    </source>
</reference>
<organism evidence="3 4">
    <name type="scientific">Chitinophaga caeni</name>
    <dbReference type="NCBI Taxonomy" id="2029983"/>
    <lineage>
        <taxon>Bacteria</taxon>
        <taxon>Pseudomonadati</taxon>
        <taxon>Bacteroidota</taxon>
        <taxon>Chitinophagia</taxon>
        <taxon>Chitinophagales</taxon>
        <taxon>Chitinophagaceae</taxon>
        <taxon>Chitinophaga</taxon>
    </lineage>
</organism>
<dbReference type="PANTHER" id="PTHR30273:SF2">
    <property type="entry name" value="PROTEIN FECR"/>
    <property type="match status" value="1"/>
</dbReference>
<dbReference type="Gene3D" id="3.55.50.30">
    <property type="match status" value="1"/>
</dbReference>
<dbReference type="GO" id="GO:0016989">
    <property type="term" value="F:sigma factor antagonist activity"/>
    <property type="evidence" value="ECO:0007669"/>
    <property type="project" value="TreeGrafter"/>
</dbReference>
<dbReference type="Pfam" id="PF04773">
    <property type="entry name" value="FecR"/>
    <property type="match status" value="1"/>
</dbReference>
<feature type="domain" description="Protein FecR C-terminal" evidence="2">
    <location>
        <begin position="238"/>
        <end position="306"/>
    </location>
</feature>
<name>A0A291QRM4_9BACT</name>
<dbReference type="EMBL" id="CP023777">
    <property type="protein sequence ID" value="ATL46610.1"/>
    <property type="molecule type" value="Genomic_DNA"/>
</dbReference>
<dbReference type="PANTHER" id="PTHR30273">
    <property type="entry name" value="PERIPLASMIC SIGNAL SENSOR AND SIGMA FACTOR ACTIVATOR FECR-RELATED"/>
    <property type="match status" value="1"/>
</dbReference>
<feature type="domain" description="FecR protein" evidence="1">
    <location>
        <begin position="101"/>
        <end position="196"/>
    </location>
</feature>
<evidence type="ECO:0000313" key="3">
    <source>
        <dbReference type="EMBL" id="ATL46610.1"/>
    </source>
</evidence>
<evidence type="ECO:0000259" key="2">
    <source>
        <dbReference type="Pfam" id="PF16344"/>
    </source>
</evidence>
<protein>
    <submittedName>
        <fullName evidence="3">Uncharacterized protein</fullName>
    </submittedName>
</protein>
<dbReference type="RefSeq" id="WP_098192998.1">
    <property type="nucleotide sequence ID" value="NZ_CP023777.1"/>
</dbReference>
<dbReference type="Pfam" id="PF16344">
    <property type="entry name" value="FecR_C"/>
    <property type="match status" value="1"/>
</dbReference>
<gene>
    <name evidence="3" type="ORF">COR50_05110</name>
</gene>
<dbReference type="InterPro" id="IPR006860">
    <property type="entry name" value="FecR"/>
</dbReference>
<accession>A0A291QRM4</accession>
<evidence type="ECO:0000259" key="1">
    <source>
        <dbReference type="Pfam" id="PF04773"/>
    </source>
</evidence>
<sequence length="308" mass="34967">MEVSKIKKLFSNYLLGKTPEQENVIVDQWYDSFDQDPPVAVFKDRQEEEKIRLEIWNTISPQIKVAKSFYLSASFKWSAAAAALLVAVCTFFFLRHQPYTEIITNNGEYKNILLEDGSQLVVNAGTRVRIPRNFVKNRQVELLDGEIYVEAARDEQHRFTVENGSIKTTVLGTAFNITAYEGLSKMTVGVVSGKVKVEMPEHGATILNKDQSFVLHKDISTVTVERFDPATLGWKSGKLILNDASFEEMIYLVEKQFGIKIITTSEKVKMTRYTTELSTSMDPIKAAEVLAAIHRLKISIHENQITMY</sequence>
<dbReference type="Gene3D" id="2.60.120.1440">
    <property type="match status" value="1"/>
</dbReference>